<dbReference type="GO" id="GO:0003677">
    <property type="term" value="F:DNA binding"/>
    <property type="evidence" value="ECO:0007669"/>
    <property type="project" value="InterPro"/>
</dbReference>
<protein>
    <submittedName>
        <fullName evidence="2">Helix-turn-helix domain-containing protein</fullName>
    </submittedName>
</protein>
<evidence type="ECO:0000313" key="2">
    <source>
        <dbReference type="EMBL" id="NDK90788.1"/>
    </source>
</evidence>
<dbReference type="Proteomes" id="UP000466307">
    <property type="component" value="Unassembled WGS sequence"/>
</dbReference>
<accession>A0A7K3LRE9</accession>
<name>A0A7K3LRE9_9ACTN</name>
<dbReference type="InterPro" id="IPR041657">
    <property type="entry name" value="HTH_17"/>
</dbReference>
<dbReference type="NCBIfam" id="TIGR01764">
    <property type="entry name" value="excise"/>
    <property type="match status" value="1"/>
</dbReference>
<dbReference type="RefSeq" id="WP_059037128.1">
    <property type="nucleotide sequence ID" value="NZ_JAADZU010000047.1"/>
</dbReference>
<gene>
    <name evidence="2" type="ORF">GYA93_14525</name>
</gene>
<dbReference type="AlphaFoldDB" id="A0A7K3LRE9"/>
<sequence>MEEFNAIAVLGDVAATDENIDTIVDALTTYSPAVSEDDNGRIEVTYTLGARDGSEAVTTAHSVIAARVLIPTGVSLRSLHVLPTADWDTMVDRLTSVPTLSVAAAAERLGISRQAVHKAIGAGRLTAKMVGGRNLITEASVAALASTAH</sequence>
<organism evidence="2 3">
    <name type="scientific">Gordonia desulfuricans</name>
    <dbReference type="NCBI Taxonomy" id="89051"/>
    <lineage>
        <taxon>Bacteria</taxon>
        <taxon>Bacillati</taxon>
        <taxon>Actinomycetota</taxon>
        <taxon>Actinomycetes</taxon>
        <taxon>Mycobacteriales</taxon>
        <taxon>Gordoniaceae</taxon>
        <taxon>Gordonia</taxon>
    </lineage>
</organism>
<feature type="domain" description="Helix-turn-helix" evidence="1">
    <location>
        <begin position="100"/>
        <end position="145"/>
    </location>
</feature>
<dbReference type="InterPro" id="IPR010093">
    <property type="entry name" value="SinI_DNA-bd"/>
</dbReference>
<keyword evidence="3" id="KW-1185">Reference proteome</keyword>
<dbReference type="EMBL" id="JAADZU010000047">
    <property type="protein sequence ID" value="NDK90788.1"/>
    <property type="molecule type" value="Genomic_DNA"/>
</dbReference>
<evidence type="ECO:0000259" key="1">
    <source>
        <dbReference type="Pfam" id="PF12728"/>
    </source>
</evidence>
<comment type="caution">
    <text evidence="2">The sequence shown here is derived from an EMBL/GenBank/DDBJ whole genome shotgun (WGS) entry which is preliminary data.</text>
</comment>
<evidence type="ECO:0000313" key="3">
    <source>
        <dbReference type="Proteomes" id="UP000466307"/>
    </source>
</evidence>
<reference evidence="2 3" key="1">
    <citation type="submission" date="2020-01" db="EMBL/GenBank/DDBJ databases">
        <title>Investigation of new actinobacteria for the biodesulphurisation of diesel fuel.</title>
        <authorList>
            <person name="Athi Narayanan S.M."/>
        </authorList>
    </citation>
    <scope>NUCLEOTIDE SEQUENCE [LARGE SCALE GENOMIC DNA]</scope>
    <source>
        <strain evidence="2 3">213E</strain>
    </source>
</reference>
<dbReference type="Pfam" id="PF12728">
    <property type="entry name" value="HTH_17"/>
    <property type="match status" value="1"/>
</dbReference>
<proteinExistence type="predicted"/>